<reference evidence="2 3" key="1">
    <citation type="submission" date="2019-03" db="EMBL/GenBank/DDBJ databases">
        <authorList>
            <consortium name="Pathogen Informatics"/>
        </authorList>
    </citation>
    <scope>NUCLEOTIDE SEQUENCE [LARGE SCALE GENOMIC DNA]</scope>
    <source>
        <strain evidence="2 3">NCTC12998</strain>
    </source>
</reference>
<sequence length="172" mass="19140">MTRGMQNGRQCQTTIINTSNASLTRCVAGSQNWSVRHEQSLSVDLRKCLEAAHGLAHIGIRFVPIPVATEERVPGPVCRAFTKALSRWRLKLKRAKAVQHERRNHRPSQRIGRASARSRYTRSIASTITQYRLLIVWIAGKEYQNGAGGGGGNVSAAPSCQEEAEERGKHRR</sequence>
<evidence type="ECO:0000256" key="1">
    <source>
        <dbReference type="SAM" id="MobiDB-lite"/>
    </source>
</evidence>
<dbReference type="Proteomes" id="UP000345637">
    <property type="component" value="Unassembled WGS sequence"/>
</dbReference>
<dbReference type="AlphaFoldDB" id="A0A485ABS6"/>
<proteinExistence type="predicted"/>
<evidence type="ECO:0000313" key="3">
    <source>
        <dbReference type="Proteomes" id="UP000345637"/>
    </source>
</evidence>
<gene>
    <name evidence="2" type="ORF">NCTC12998_00528</name>
</gene>
<feature type="region of interest" description="Disordered" evidence="1">
    <location>
        <begin position="148"/>
        <end position="172"/>
    </location>
</feature>
<evidence type="ECO:0000313" key="2">
    <source>
        <dbReference type="EMBL" id="VFS57476.1"/>
    </source>
</evidence>
<protein>
    <submittedName>
        <fullName evidence="2">Protein of uncharacterized function (DUF1382)</fullName>
    </submittedName>
</protein>
<dbReference type="Pfam" id="PF07131">
    <property type="entry name" value="DUF1382"/>
    <property type="match status" value="1"/>
</dbReference>
<dbReference type="EMBL" id="CAADJE010000009">
    <property type="protein sequence ID" value="VFS57476.1"/>
    <property type="molecule type" value="Genomic_DNA"/>
</dbReference>
<accession>A0A485ABS6</accession>
<name>A0A485ABS6_RAOPL</name>
<dbReference type="InterPro" id="IPR009814">
    <property type="entry name" value="Phage_lambda_Xis_Q38267"/>
</dbReference>
<organism evidence="2 3">
    <name type="scientific">Raoultella planticola</name>
    <name type="common">Klebsiella planticola</name>
    <dbReference type="NCBI Taxonomy" id="575"/>
    <lineage>
        <taxon>Bacteria</taxon>
        <taxon>Pseudomonadati</taxon>
        <taxon>Pseudomonadota</taxon>
        <taxon>Gammaproteobacteria</taxon>
        <taxon>Enterobacterales</taxon>
        <taxon>Enterobacteriaceae</taxon>
        <taxon>Klebsiella/Raoultella group</taxon>
        <taxon>Raoultella</taxon>
    </lineage>
</organism>